<evidence type="ECO:0000256" key="1">
    <source>
        <dbReference type="ARBA" id="ARBA00001946"/>
    </source>
</evidence>
<keyword evidence="15" id="KW-1185">Reference proteome</keyword>
<dbReference type="Proteomes" id="UP001154240">
    <property type="component" value="Unassembled WGS sequence"/>
</dbReference>
<evidence type="ECO:0000256" key="9">
    <source>
        <dbReference type="ARBA" id="ARBA00049563"/>
    </source>
</evidence>
<sequence>MAGSVIETPLSAPVLILIGPTAVGKTALSLALAERFSCEIVGLDSMQIYRHMDIGTAKATPEERARVPHHLLDVVDPDEEYHVARYVADATEACRQIIGRGNRPLLVGGTGLYLKGLLEGLFEIPPVPETIRASLNQRLAEEGRALLFAELSRCDPESAGRIHPNDTHRLLRALEIFQATGRPWSEHLRAQKAQPALTNVLQLGLLCERSVLYERINLRVEQMVSEGLLGEVEKLLGMGYDPGLKSMQSIGYRHMVQFLKGEWDWEETLFLLARDTRRYAKRQMTWFGNDPAIRWFAPADTGPIFGCVEGFLAGAKGE</sequence>
<accession>A0A9X4MGG4</accession>
<comment type="caution">
    <text evidence="14">The sequence shown here is derived from an EMBL/GenBank/DDBJ whole genome shotgun (WGS) entry which is preliminary data.</text>
</comment>
<feature type="region of interest" description="Interaction with substrate tRNA" evidence="10">
    <location>
        <begin position="44"/>
        <end position="47"/>
    </location>
</feature>
<dbReference type="EC" id="2.5.1.75" evidence="10"/>
<evidence type="ECO:0000256" key="12">
    <source>
        <dbReference type="RuleBase" id="RU003784"/>
    </source>
</evidence>
<evidence type="ECO:0000256" key="10">
    <source>
        <dbReference type="HAMAP-Rule" id="MF_00185"/>
    </source>
</evidence>
<dbReference type="SUPFAM" id="SSF52540">
    <property type="entry name" value="P-loop containing nucleoside triphosphate hydrolases"/>
    <property type="match status" value="2"/>
</dbReference>
<comment type="cofactor">
    <cofactor evidence="1 10">
        <name>Mg(2+)</name>
        <dbReference type="ChEBI" id="CHEBI:18420"/>
    </cofactor>
</comment>
<comment type="similarity">
    <text evidence="3 10 13">Belongs to the IPP transferase family.</text>
</comment>
<dbReference type="NCBIfam" id="TIGR00174">
    <property type="entry name" value="miaA"/>
    <property type="match status" value="1"/>
</dbReference>
<evidence type="ECO:0000313" key="14">
    <source>
        <dbReference type="EMBL" id="MDG4476791.1"/>
    </source>
</evidence>
<evidence type="ECO:0000256" key="8">
    <source>
        <dbReference type="ARBA" id="ARBA00022842"/>
    </source>
</evidence>
<feature type="site" description="Interaction with substrate tRNA" evidence="10">
    <location>
        <position position="110"/>
    </location>
</feature>
<dbReference type="InterPro" id="IPR027417">
    <property type="entry name" value="P-loop_NTPase"/>
</dbReference>
<keyword evidence="7 10" id="KW-0067">ATP-binding</keyword>
<dbReference type="GO" id="GO:0005524">
    <property type="term" value="F:ATP binding"/>
    <property type="evidence" value="ECO:0007669"/>
    <property type="project" value="UniProtKB-UniRule"/>
</dbReference>
<protein>
    <recommendedName>
        <fullName evidence="10">tRNA dimethylallyltransferase</fullName>
        <ecNumber evidence="10">2.5.1.75</ecNumber>
    </recommendedName>
    <alternativeName>
        <fullName evidence="10">Dimethylallyl diphosphate:tRNA dimethylallyltransferase</fullName>
        <shortName evidence="10">DMAPP:tRNA dimethylallyltransferase</shortName>
        <shortName evidence="10">DMATase</shortName>
    </alternativeName>
    <alternativeName>
        <fullName evidence="10">Isopentenyl-diphosphate:tRNA isopentenyltransferase</fullName>
        <shortName evidence="10">IPP transferase</shortName>
        <shortName evidence="10">IPPT</shortName>
        <shortName evidence="10">IPTase</shortName>
    </alternativeName>
</protein>
<evidence type="ECO:0000256" key="3">
    <source>
        <dbReference type="ARBA" id="ARBA00005842"/>
    </source>
</evidence>
<dbReference type="GO" id="GO:0006400">
    <property type="term" value="P:tRNA modification"/>
    <property type="evidence" value="ECO:0007669"/>
    <property type="project" value="TreeGrafter"/>
</dbReference>
<feature type="binding site" evidence="10">
    <location>
        <begin position="21"/>
        <end position="26"/>
    </location>
    <ligand>
        <name>substrate</name>
    </ligand>
</feature>
<dbReference type="HAMAP" id="MF_00185">
    <property type="entry name" value="IPP_trans"/>
    <property type="match status" value="1"/>
</dbReference>
<reference evidence="14" key="1">
    <citation type="journal article" date="2022" name="bioRxiv">
        <title>Thiovibrio frasassiensisgen. nov., sp. nov., an autotrophic, elemental sulfur disproportionating bacterium isolated from sulfidic karst sediment, and proposal of Thiovibrionaceae fam. nov.</title>
        <authorList>
            <person name="Aronson H."/>
            <person name="Thomas C."/>
            <person name="Bhattacharyya M."/>
            <person name="Eckstein S."/>
            <person name="Jensen S."/>
            <person name="Barco R."/>
            <person name="Macalady J."/>
            <person name="Amend J."/>
        </authorList>
    </citation>
    <scope>NUCLEOTIDE SEQUENCE</scope>
    <source>
        <strain evidence="14">RS19-109</strain>
    </source>
</reference>
<comment type="caution">
    <text evidence="10">Lacks conserved residue(s) required for the propagation of feature annotation.</text>
</comment>
<comment type="catalytic activity">
    <reaction evidence="9 10 11">
        <text>adenosine(37) in tRNA + dimethylallyl diphosphate = N(6)-dimethylallyladenosine(37) in tRNA + diphosphate</text>
        <dbReference type="Rhea" id="RHEA:26482"/>
        <dbReference type="Rhea" id="RHEA-COMP:10162"/>
        <dbReference type="Rhea" id="RHEA-COMP:10375"/>
        <dbReference type="ChEBI" id="CHEBI:33019"/>
        <dbReference type="ChEBI" id="CHEBI:57623"/>
        <dbReference type="ChEBI" id="CHEBI:74411"/>
        <dbReference type="ChEBI" id="CHEBI:74415"/>
        <dbReference type="EC" id="2.5.1.75"/>
    </reaction>
</comment>
<dbReference type="FunFam" id="1.10.20.140:FF:000001">
    <property type="entry name" value="tRNA dimethylallyltransferase"/>
    <property type="match status" value="1"/>
</dbReference>
<evidence type="ECO:0000256" key="5">
    <source>
        <dbReference type="ARBA" id="ARBA00022694"/>
    </source>
</evidence>
<comment type="subunit">
    <text evidence="10">Monomer.</text>
</comment>
<evidence type="ECO:0000256" key="4">
    <source>
        <dbReference type="ARBA" id="ARBA00022679"/>
    </source>
</evidence>
<evidence type="ECO:0000256" key="7">
    <source>
        <dbReference type="ARBA" id="ARBA00022840"/>
    </source>
</evidence>
<dbReference type="AlphaFoldDB" id="A0A9X4MGG4"/>
<dbReference type="InterPro" id="IPR018022">
    <property type="entry name" value="IPT"/>
</dbReference>
<evidence type="ECO:0000256" key="6">
    <source>
        <dbReference type="ARBA" id="ARBA00022741"/>
    </source>
</evidence>
<gene>
    <name evidence="10 14" type="primary">miaA</name>
    <name evidence="14" type="ORF">OLX77_11560</name>
</gene>
<keyword evidence="4 10" id="KW-0808">Transferase</keyword>
<dbReference type="Gene3D" id="3.40.50.300">
    <property type="entry name" value="P-loop containing nucleotide triphosphate hydrolases"/>
    <property type="match status" value="1"/>
</dbReference>
<keyword evidence="8 10" id="KW-0460">Magnesium</keyword>
<reference evidence="14" key="2">
    <citation type="submission" date="2022-10" db="EMBL/GenBank/DDBJ databases">
        <authorList>
            <person name="Aronson H.S."/>
        </authorList>
    </citation>
    <scope>NUCLEOTIDE SEQUENCE</scope>
    <source>
        <strain evidence="14">RS19-109</strain>
    </source>
</reference>
<dbReference type="Gene3D" id="1.10.20.140">
    <property type="match status" value="1"/>
</dbReference>
<evidence type="ECO:0000313" key="15">
    <source>
        <dbReference type="Proteomes" id="UP001154240"/>
    </source>
</evidence>
<feature type="site" description="Interaction with substrate tRNA" evidence="10">
    <location>
        <position position="132"/>
    </location>
</feature>
<dbReference type="EMBL" id="JAPHEH010000001">
    <property type="protein sequence ID" value="MDG4476791.1"/>
    <property type="molecule type" value="Genomic_DNA"/>
</dbReference>
<keyword evidence="5 10" id="KW-0819">tRNA processing</keyword>
<comment type="function">
    <text evidence="2 10 12">Catalyzes the transfer of a dimethylallyl group onto the adenine at position 37 in tRNAs that read codons beginning with uridine, leading to the formation of N6-(dimethylallyl)adenosine (i(6)A).</text>
</comment>
<organism evidence="14 15">
    <name type="scientific">Thiovibrio frasassiensis</name>
    <dbReference type="NCBI Taxonomy" id="2984131"/>
    <lineage>
        <taxon>Bacteria</taxon>
        <taxon>Pseudomonadati</taxon>
        <taxon>Thermodesulfobacteriota</taxon>
        <taxon>Desulfobulbia</taxon>
        <taxon>Desulfobulbales</taxon>
        <taxon>Thiovibrionaceae</taxon>
        <taxon>Thiovibrio</taxon>
    </lineage>
</organism>
<dbReference type="PANTHER" id="PTHR11088:SF60">
    <property type="entry name" value="TRNA DIMETHYLALLYLTRANSFERASE"/>
    <property type="match status" value="1"/>
</dbReference>
<evidence type="ECO:0000256" key="2">
    <source>
        <dbReference type="ARBA" id="ARBA00003213"/>
    </source>
</evidence>
<dbReference type="Pfam" id="PF01715">
    <property type="entry name" value="IPPT"/>
    <property type="match status" value="1"/>
</dbReference>
<dbReference type="RefSeq" id="WP_307633756.1">
    <property type="nucleotide sequence ID" value="NZ_JAPHEH010000001.1"/>
</dbReference>
<proteinExistence type="inferred from homology"/>
<dbReference type="InterPro" id="IPR039657">
    <property type="entry name" value="Dimethylallyltransferase"/>
</dbReference>
<evidence type="ECO:0000256" key="11">
    <source>
        <dbReference type="RuleBase" id="RU003783"/>
    </source>
</evidence>
<feature type="binding site" evidence="10">
    <location>
        <begin position="19"/>
        <end position="26"/>
    </location>
    <ligand>
        <name>ATP</name>
        <dbReference type="ChEBI" id="CHEBI:30616"/>
    </ligand>
</feature>
<dbReference type="GO" id="GO:0052381">
    <property type="term" value="F:tRNA dimethylallyltransferase activity"/>
    <property type="evidence" value="ECO:0007669"/>
    <property type="project" value="UniProtKB-UniRule"/>
</dbReference>
<name>A0A9X4MGG4_9BACT</name>
<dbReference type="PANTHER" id="PTHR11088">
    <property type="entry name" value="TRNA DIMETHYLALLYLTRANSFERASE"/>
    <property type="match status" value="1"/>
</dbReference>
<keyword evidence="6 10" id="KW-0547">Nucleotide-binding</keyword>
<evidence type="ECO:0000256" key="13">
    <source>
        <dbReference type="RuleBase" id="RU003785"/>
    </source>
</evidence>